<gene>
    <name evidence="1" type="ORF">AAEO56_16095</name>
</gene>
<dbReference type="Proteomes" id="UP001464555">
    <property type="component" value="Unassembled WGS sequence"/>
</dbReference>
<dbReference type="RefSeq" id="WP_341698092.1">
    <property type="nucleotide sequence ID" value="NZ_JBBYHR010000010.1"/>
</dbReference>
<accession>A0ABU9I046</accession>
<keyword evidence="2" id="KW-1185">Reference proteome</keyword>
<evidence type="ECO:0000313" key="1">
    <source>
        <dbReference type="EMBL" id="MEL1245795.1"/>
    </source>
</evidence>
<protein>
    <submittedName>
        <fullName evidence="1">Uncharacterized protein</fullName>
    </submittedName>
</protein>
<proteinExistence type="predicted"/>
<evidence type="ECO:0000313" key="2">
    <source>
        <dbReference type="Proteomes" id="UP001464555"/>
    </source>
</evidence>
<name>A0ABU9I046_9FLAO</name>
<dbReference type="EMBL" id="JBBYHR010000010">
    <property type="protein sequence ID" value="MEL1245795.1"/>
    <property type="molecule type" value="Genomic_DNA"/>
</dbReference>
<sequence>MIQLTAKRDNKKYTIYNGDAIYGQILFDAKGFGATLTVDGTEYRVEQENPKSANKVLKQNGVTLFRFKYDKIWGSATLQSGNDDMGYRITGKWFKPGTRLVDKDKTDLVVVVSSQGFTPKVTVTILDETVAPVMVMATIYYHLYASASKTMGIAMVSGM</sequence>
<reference evidence="1 2" key="1">
    <citation type="submission" date="2024-04" db="EMBL/GenBank/DDBJ databases">
        <title>Flavobacterium sp. DGU11 16S ribosomal RNA gene Genome sequencing and assembly.</title>
        <authorList>
            <person name="Park S."/>
        </authorList>
    </citation>
    <scope>NUCLEOTIDE SEQUENCE [LARGE SCALE GENOMIC DNA]</scope>
    <source>
        <strain evidence="1 2">DGU11</strain>
    </source>
</reference>
<comment type="caution">
    <text evidence="1">The sequence shown here is derived from an EMBL/GenBank/DDBJ whole genome shotgun (WGS) entry which is preliminary data.</text>
</comment>
<organism evidence="1 2">
    <name type="scientific">Flavobacterium arundinis</name>
    <dbReference type="NCBI Taxonomy" id="3139143"/>
    <lineage>
        <taxon>Bacteria</taxon>
        <taxon>Pseudomonadati</taxon>
        <taxon>Bacteroidota</taxon>
        <taxon>Flavobacteriia</taxon>
        <taxon>Flavobacteriales</taxon>
        <taxon>Flavobacteriaceae</taxon>
        <taxon>Flavobacterium</taxon>
    </lineage>
</organism>